<sequence>MTDPLSIEGNRSTSDKYQKQSPPRCRFCGERHYHRDSPLQRCRCQNCNENGHKEGPYRESSTSSSTRQNPNNKNFNSDEAKLWLTMAPIPSTFPTQMTLRESTDGCDAKTIFMVYYVENRNINLVVLYWIDELNLSYFPN</sequence>
<keyword evidence="3" id="KW-1185">Reference proteome</keyword>
<evidence type="ECO:0000256" key="1">
    <source>
        <dbReference type="SAM" id="MobiDB-lite"/>
    </source>
</evidence>
<feature type="region of interest" description="Disordered" evidence="1">
    <location>
        <begin position="52"/>
        <end position="77"/>
    </location>
</feature>
<protein>
    <submittedName>
        <fullName evidence="2">Uncharacterized protein</fullName>
    </submittedName>
</protein>
<feature type="region of interest" description="Disordered" evidence="1">
    <location>
        <begin position="1"/>
        <end position="25"/>
    </location>
</feature>
<dbReference type="AlphaFoldDB" id="A0A564Z1V5"/>
<name>A0A564Z1V5_HYMDI</name>
<proteinExistence type="predicted"/>
<feature type="compositionally biased region" description="Polar residues" evidence="1">
    <location>
        <begin position="59"/>
        <end position="75"/>
    </location>
</feature>
<dbReference type="Proteomes" id="UP000321570">
    <property type="component" value="Unassembled WGS sequence"/>
</dbReference>
<gene>
    <name evidence="2" type="ORF">WMSIL1_LOCUS11358</name>
</gene>
<evidence type="ECO:0000313" key="2">
    <source>
        <dbReference type="EMBL" id="VUZ52943.1"/>
    </source>
</evidence>
<dbReference type="EMBL" id="CABIJS010000543">
    <property type="protein sequence ID" value="VUZ52943.1"/>
    <property type="molecule type" value="Genomic_DNA"/>
</dbReference>
<reference evidence="2 3" key="1">
    <citation type="submission" date="2019-07" db="EMBL/GenBank/DDBJ databases">
        <authorList>
            <person name="Jastrzebski P J."/>
            <person name="Paukszto L."/>
            <person name="Jastrzebski P J."/>
        </authorList>
    </citation>
    <scope>NUCLEOTIDE SEQUENCE [LARGE SCALE GENOMIC DNA]</scope>
    <source>
        <strain evidence="2 3">WMS-il1</strain>
    </source>
</reference>
<accession>A0A564Z1V5</accession>
<organism evidence="2 3">
    <name type="scientific">Hymenolepis diminuta</name>
    <name type="common">Rat tapeworm</name>
    <dbReference type="NCBI Taxonomy" id="6216"/>
    <lineage>
        <taxon>Eukaryota</taxon>
        <taxon>Metazoa</taxon>
        <taxon>Spiralia</taxon>
        <taxon>Lophotrochozoa</taxon>
        <taxon>Platyhelminthes</taxon>
        <taxon>Cestoda</taxon>
        <taxon>Eucestoda</taxon>
        <taxon>Cyclophyllidea</taxon>
        <taxon>Hymenolepididae</taxon>
        <taxon>Hymenolepis</taxon>
    </lineage>
</organism>
<evidence type="ECO:0000313" key="3">
    <source>
        <dbReference type="Proteomes" id="UP000321570"/>
    </source>
</evidence>